<dbReference type="AlphaFoldDB" id="A0A0C3B0N9"/>
<dbReference type="HOGENOM" id="CLU_2741648_0_0_1"/>
<dbReference type="EMBL" id="KN824285">
    <property type="protein sequence ID" value="KIM30330.1"/>
    <property type="molecule type" value="Genomic_DNA"/>
</dbReference>
<accession>A0A0C3B0N9</accession>
<protein>
    <submittedName>
        <fullName evidence="1">Uncharacterized protein</fullName>
    </submittedName>
</protein>
<evidence type="ECO:0000313" key="1">
    <source>
        <dbReference type="EMBL" id="KIM30330.1"/>
    </source>
</evidence>
<organism evidence="1 2">
    <name type="scientific">Serendipita vermifera MAFF 305830</name>
    <dbReference type="NCBI Taxonomy" id="933852"/>
    <lineage>
        <taxon>Eukaryota</taxon>
        <taxon>Fungi</taxon>
        <taxon>Dikarya</taxon>
        <taxon>Basidiomycota</taxon>
        <taxon>Agaricomycotina</taxon>
        <taxon>Agaricomycetes</taxon>
        <taxon>Sebacinales</taxon>
        <taxon>Serendipitaceae</taxon>
        <taxon>Serendipita</taxon>
    </lineage>
</organism>
<proteinExistence type="predicted"/>
<name>A0A0C3B0N9_SERVB</name>
<reference evidence="1 2" key="1">
    <citation type="submission" date="2014-04" db="EMBL/GenBank/DDBJ databases">
        <authorList>
            <consortium name="DOE Joint Genome Institute"/>
            <person name="Kuo A."/>
            <person name="Zuccaro A."/>
            <person name="Kohler A."/>
            <person name="Nagy L.G."/>
            <person name="Floudas D."/>
            <person name="Copeland A."/>
            <person name="Barry K.W."/>
            <person name="Cichocki N."/>
            <person name="Veneault-Fourrey C."/>
            <person name="LaButti K."/>
            <person name="Lindquist E.A."/>
            <person name="Lipzen A."/>
            <person name="Lundell T."/>
            <person name="Morin E."/>
            <person name="Murat C."/>
            <person name="Sun H."/>
            <person name="Tunlid A."/>
            <person name="Henrissat B."/>
            <person name="Grigoriev I.V."/>
            <person name="Hibbett D.S."/>
            <person name="Martin F."/>
            <person name="Nordberg H.P."/>
            <person name="Cantor M.N."/>
            <person name="Hua S.X."/>
        </authorList>
    </citation>
    <scope>NUCLEOTIDE SEQUENCE [LARGE SCALE GENOMIC DNA]</scope>
    <source>
        <strain evidence="1 2">MAFF 305830</strain>
    </source>
</reference>
<gene>
    <name evidence="1" type="ORF">M408DRAFT_328343</name>
</gene>
<reference evidence="2" key="2">
    <citation type="submission" date="2015-01" db="EMBL/GenBank/DDBJ databases">
        <title>Evolutionary Origins and Diversification of the Mycorrhizal Mutualists.</title>
        <authorList>
            <consortium name="DOE Joint Genome Institute"/>
            <consortium name="Mycorrhizal Genomics Consortium"/>
            <person name="Kohler A."/>
            <person name="Kuo A."/>
            <person name="Nagy L.G."/>
            <person name="Floudas D."/>
            <person name="Copeland A."/>
            <person name="Barry K.W."/>
            <person name="Cichocki N."/>
            <person name="Veneault-Fourrey C."/>
            <person name="LaButti K."/>
            <person name="Lindquist E.A."/>
            <person name="Lipzen A."/>
            <person name="Lundell T."/>
            <person name="Morin E."/>
            <person name="Murat C."/>
            <person name="Riley R."/>
            <person name="Ohm R."/>
            <person name="Sun H."/>
            <person name="Tunlid A."/>
            <person name="Henrissat B."/>
            <person name="Grigoriev I.V."/>
            <person name="Hibbett D.S."/>
            <person name="Martin F."/>
        </authorList>
    </citation>
    <scope>NUCLEOTIDE SEQUENCE [LARGE SCALE GENOMIC DNA]</scope>
    <source>
        <strain evidence="2">MAFF 305830</strain>
    </source>
</reference>
<keyword evidence="2" id="KW-1185">Reference proteome</keyword>
<sequence length="71" mass="7868">MAVCSTLSTLELLSIQRLVTRFVSLLSFCQPNQLDGLVDEHLVCLNLDFADFSSQDERSTAISITGQLHLL</sequence>
<dbReference type="Proteomes" id="UP000054097">
    <property type="component" value="Unassembled WGS sequence"/>
</dbReference>
<evidence type="ECO:0000313" key="2">
    <source>
        <dbReference type="Proteomes" id="UP000054097"/>
    </source>
</evidence>